<accession>A0A9P5CME6</accession>
<evidence type="ECO:0000256" key="7">
    <source>
        <dbReference type="ARBA" id="ARBA00022723"/>
    </source>
</evidence>
<dbReference type="GeneID" id="63832900"/>
<feature type="binding site" evidence="15">
    <location>
        <position position="593"/>
    </location>
    <ligand>
        <name>Ca(2+)</name>
        <dbReference type="ChEBI" id="CHEBI:29108"/>
    </ligand>
</feature>
<feature type="chain" id="PRO_5040503633" description="tripeptidyl-peptidase II" evidence="16">
    <location>
        <begin position="21"/>
        <end position="634"/>
    </location>
</feature>
<keyword evidence="12" id="KW-0843">Virulence</keyword>
<dbReference type="Gene3D" id="3.40.50.200">
    <property type="entry name" value="Peptidase S8/S53 domain"/>
    <property type="match status" value="1"/>
</dbReference>
<dbReference type="AlphaFoldDB" id="A0A9P5CME6"/>
<feature type="non-terminal residue" evidence="18">
    <location>
        <position position="634"/>
    </location>
</feature>
<dbReference type="InterPro" id="IPR036852">
    <property type="entry name" value="Peptidase_S8/S53_dom_sf"/>
</dbReference>
<feature type="binding site" evidence="15">
    <location>
        <position position="594"/>
    </location>
    <ligand>
        <name>Ca(2+)</name>
        <dbReference type="ChEBI" id="CHEBI:29108"/>
    </ligand>
</feature>
<feature type="non-terminal residue" evidence="18">
    <location>
        <position position="1"/>
    </location>
</feature>
<comment type="cofactor">
    <cofactor evidence="15">
        <name>Ca(2+)</name>
        <dbReference type="ChEBI" id="CHEBI:29108"/>
    </cofactor>
    <text evidence="15">Binds 1 Ca(2+) ion per subunit.</text>
</comment>
<dbReference type="GO" id="GO:0008240">
    <property type="term" value="F:tripeptidyl-peptidase activity"/>
    <property type="evidence" value="ECO:0007669"/>
    <property type="project" value="UniProtKB-EC"/>
</dbReference>
<protein>
    <recommendedName>
        <fullName evidence="4">tripeptidyl-peptidase II</fullName>
        <ecNumber evidence="4">3.4.14.10</ecNumber>
    </recommendedName>
</protein>
<dbReference type="RefSeq" id="XP_040774148.1">
    <property type="nucleotide sequence ID" value="XM_040915771.1"/>
</dbReference>
<dbReference type="SUPFAM" id="SSF52743">
    <property type="entry name" value="Subtilisin-like"/>
    <property type="match status" value="1"/>
</dbReference>
<evidence type="ECO:0000256" key="15">
    <source>
        <dbReference type="PROSITE-ProRule" id="PRU01032"/>
    </source>
</evidence>
<organism evidence="18 19">
    <name type="scientific">Cryphonectria parasitica (strain ATCC 38755 / EP155)</name>
    <dbReference type="NCBI Taxonomy" id="660469"/>
    <lineage>
        <taxon>Eukaryota</taxon>
        <taxon>Fungi</taxon>
        <taxon>Dikarya</taxon>
        <taxon>Ascomycota</taxon>
        <taxon>Pezizomycotina</taxon>
        <taxon>Sordariomycetes</taxon>
        <taxon>Sordariomycetidae</taxon>
        <taxon>Diaporthales</taxon>
        <taxon>Cryphonectriaceae</taxon>
        <taxon>Cryphonectria-Endothia species complex</taxon>
        <taxon>Cryphonectria</taxon>
    </lineage>
</organism>
<feature type="active site" description="Charge relay system" evidence="15">
    <location>
        <position position="309"/>
    </location>
</feature>
<evidence type="ECO:0000256" key="16">
    <source>
        <dbReference type="SAM" id="SignalP"/>
    </source>
</evidence>
<keyword evidence="9 15" id="KW-0378">Hydrolase</keyword>
<dbReference type="PANTHER" id="PTHR14218:SF19">
    <property type="entry name" value="SERINE PROTEASE AORO, PUTATIVE (AFU_ORTHOLOGUE AFUA_6G10250)-RELATED"/>
    <property type="match status" value="1"/>
</dbReference>
<comment type="catalytic activity">
    <reaction evidence="1">
        <text>Release of an N-terminal tripeptide from a polypeptide.</text>
        <dbReference type="EC" id="3.4.14.10"/>
    </reaction>
</comment>
<evidence type="ECO:0000256" key="5">
    <source>
        <dbReference type="ARBA" id="ARBA00022525"/>
    </source>
</evidence>
<name>A0A9P5CME6_CRYP1</name>
<keyword evidence="6 15" id="KW-0645">Protease</keyword>
<comment type="caution">
    <text evidence="18">The sequence shown here is derived from an EMBL/GenBank/DDBJ whole genome shotgun (WGS) entry which is preliminary data.</text>
</comment>
<feature type="binding site" evidence="15">
    <location>
        <position position="614"/>
    </location>
    <ligand>
        <name>Ca(2+)</name>
        <dbReference type="ChEBI" id="CHEBI:29108"/>
    </ligand>
</feature>
<evidence type="ECO:0000256" key="2">
    <source>
        <dbReference type="ARBA" id="ARBA00002451"/>
    </source>
</evidence>
<keyword evidence="13" id="KW-0865">Zymogen</keyword>
<keyword evidence="5" id="KW-0964">Secreted</keyword>
<keyword evidence="19" id="KW-1185">Reference proteome</keyword>
<dbReference type="OrthoDB" id="409122at2759"/>
<evidence type="ECO:0000256" key="11">
    <source>
        <dbReference type="ARBA" id="ARBA00022837"/>
    </source>
</evidence>
<evidence type="ECO:0000256" key="1">
    <source>
        <dbReference type="ARBA" id="ARBA00001910"/>
    </source>
</evidence>
<dbReference type="InterPro" id="IPR030400">
    <property type="entry name" value="Sedolisin_dom"/>
</dbReference>
<proteinExistence type="predicted"/>
<evidence type="ECO:0000256" key="10">
    <source>
        <dbReference type="ARBA" id="ARBA00022825"/>
    </source>
</evidence>
<dbReference type="GO" id="GO:0005576">
    <property type="term" value="C:extracellular region"/>
    <property type="evidence" value="ECO:0007669"/>
    <property type="project" value="UniProtKB-SubCell"/>
</dbReference>
<dbReference type="CDD" id="cd11377">
    <property type="entry name" value="Pro-peptidase_S53"/>
    <property type="match status" value="1"/>
</dbReference>
<dbReference type="GO" id="GO:0004252">
    <property type="term" value="F:serine-type endopeptidase activity"/>
    <property type="evidence" value="ECO:0007669"/>
    <property type="project" value="UniProtKB-UniRule"/>
</dbReference>
<comment type="subcellular location">
    <subcellularLocation>
        <location evidence="3">Secreted</location>
        <location evidence="3">Extracellular space</location>
    </subcellularLocation>
</comment>
<evidence type="ECO:0000256" key="14">
    <source>
        <dbReference type="ARBA" id="ARBA00023180"/>
    </source>
</evidence>
<evidence type="ECO:0000256" key="3">
    <source>
        <dbReference type="ARBA" id="ARBA00004239"/>
    </source>
</evidence>
<feature type="signal peptide" evidence="16">
    <location>
        <begin position="1"/>
        <end position="20"/>
    </location>
</feature>
<evidence type="ECO:0000256" key="4">
    <source>
        <dbReference type="ARBA" id="ARBA00012462"/>
    </source>
</evidence>
<feature type="binding site" evidence="15">
    <location>
        <position position="612"/>
    </location>
    <ligand>
        <name>Ca(2+)</name>
        <dbReference type="ChEBI" id="CHEBI:29108"/>
    </ligand>
</feature>
<evidence type="ECO:0000313" key="19">
    <source>
        <dbReference type="Proteomes" id="UP000803844"/>
    </source>
</evidence>
<feature type="domain" description="Peptidase S53" evidence="17">
    <location>
        <begin position="230"/>
        <end position="634"/>
    </location>
</feature>
<keyword evidence="7 15" id="KW-0479">Metal-binding</keyword>
<dbReference type="FunFam" id="3.40.50.200:FF:000015">
    <property type="entry name" value="Tripeptidyl peptidase A"/>
    <property type="match status" value="1"/>
</dbReference>
<feature type="active site" description="Charge relay system" evidence="15">
    <location>
        <position position="305"/>
    </location>
</feature>
<dbReference type="InterPro" id="IPR015366">
    <property type="entry name" value="S53_propep"/>
</dbReference>
<dbReference type="GO" id="GO:0006508">
    <property type="term" value="P:proteolysis"/>
    <property type="evidence" value="ECO:0007669"/>
    <property type="project" value="UniProtKB-KW"/>
</dbReference>
<dbReference type="InterPro" id="IPR050819">
    <property type="entry name" value="Tripeptidyl-peptidase_I"/>
</dbReference>
<evidence type="ECO:0000256" key="9">
    <source>
        <dbReference type="ARBA" id="ARBA00022801"/>
    </source>
</evidence>
<reference evidence="18" key="1">
    <citation type="journal article" date="2020" name="Phytopathology">
        <title>Genome sequence of the chestnut blight fungus Cryphonectria parasitica EP155: A fundamental resource for an archetypical invasive plant pathogen.</title>
        <authorList>
            <person name="Crouch J.A."/>
            <person name="Dawe A."/>
            <person name="Aerts A."/>
            <person name="Barry K."/>
            <person name="Churchill A.C.L."/>
            <person name="Grimwood J."/>
            <person name="Hillman B."/>
            <person name="Milgroom M.G."/>
            <person name="Pangilinan J."/>
            <person name="Smith M."/>
            <person name="Salamov A."/>
            <person name="Schmutz J."/>
            <person name="Yadav J."/>
            <person name="Grigoriev I.V."/>
            <person name="Nuss D."/>
        </authorList>
    </citation>
    <scope>NUCLEOTIDE SEQUENCE</scope>
    <source>
        <strain evidence="18">EP155</strain>
    </source>
</reference>
<dbReference type="PROSITE" id="PS51695">
    <property type="entry name" value="SEDOLISIN"/>
    <property type="match status" value="1"/>
</dbReference>
<dbReference type="SMART" id="SM00944">
    <property type="entry name" value="Pro-kuma_activ"/>
    <property type="match status" value="1"/>
</dbReference>
<dbReference type="CDD" id="cd04056">
    <property type="entry name" value="Peptidases_S53"/>
    <property type="match status" value="1"/>
</dbReference>
<evidence type="ECO:0000256" key="6">
    <source>
        <dbReference type="ARBA" id="ARBA00022670"/>
    </source>
</evidence>
<evidence type="ECO:0000256" key="13">
    <source>
        <dbReference type="ARBA" id="ARBA00023145"/>
    </source>
</evidence>
<keyword evidence="11 15" id="KW-0106">Calcium</keyword>
<feature type="active site" description="Charge relay system" evidence="15">
    <location>
        <position position="552"/>
    </location>
</feature>
<dbReference type="SUPFAM" id="SSF54897">
    <property type="entry name" value="Protease propeptides/inhibitors"/>
    <property type="match status" value="1"/>
</dbReference>
<dbReference type="EMBL" id="MU032349">
    <property type="protein sequence ID" value="KAF3763187.1"/>
    <property type="molecule type" value="Genomic_DNA"/>
</dbReference>
<keyword evidence="10 15" id="KW-0720">Serine protease</keyword>
<dbReference type="Proteomes" id="UP000803844">
    <property type="component" value="Unassembled WGS sequence"/>
</dbReference>
<gene>
    <name evidence="18" type="ORF">M406DRAFT_227470</name>
</gene>
<keyword evidence="8 16" id="KW-0732">Signal</keyword>
<dbReference type="Pfam" id="PF09286">
    <property type="entry name" value="Pro-kuma_activ"/>
    <property type="match status" value="1"/>
</dbReference>
<sequence>SFLALASLVVLAAASPLASSSHVVHEKRDNLPSGWQARDRVEGHIKMPLRVGLKQRNLDMGPAYLDEVSHPHSSKYGQHWSADEIIEMFAPSQESVDSVTAWLTDAGIAPERINHHFNKGWVEVDDTTVEELEELLQTEYYYFDHKHGQSHVACHEYSVPSDLSEKHIDMIMPTLHFDVPIRPSQDELLRKRRKRDLASLAANNTASLPKPGAKIDMTTLATDLTTCDTSITIDCLRALYNFTSGTYNLSSYGIVEYGFQSYLPDDLDLFFANFSSDLVGLRPTLDSVDGGEPQDLIQIFDFNGESDLDLEYAMTLSYPQQITLFQVGDDEESASFNNFLDAIDGSYCSYDGGDVPGVDGTYPDEKIGGYKYQDCGNYTAPSVISTSYGTTEASFTVAYAQRQCYEYMKLGLAGVTVLYSSGDDGVAGNGECLDDGIRFNPTFPGTCPYVTSVGATQVPTGTDITTDLASGTQPETACETVIYSGGGFSNYFDIPSYQADAVNTFLTDYPPPYTSVRYNNTGTSRAFPDVSANGANYVLAIDGEWEYVYGTSASSPVFGSIITLINNELAAAGKSPVGFINPTLYAYPDVLNDVTEGGNQGCDTDGFSSAPGWDPVTGLGTPNYPAMLELFLSL</sequence>
<dbReference type="PANTHER" id="PTHR14218">
    <property type="entry name" value="PROTEASE S8 TRIPEPTIDYL PEPTIDASE I CLN2"/>
    <property type="match status" value="1"/>
</dbReference>
<dbReference type="GO" id="GO:0046872">
    <property type="term" value="F:metal ion binding"/>
    <property type="evidence" value="ECO:0007669"/>
    <property type="project" value="UniProtKB-UniRule"/>
</dbReference>
<evidence type="ECO:0000259" key="17">
    <source>
        <dbReference type="PROSITE" id="PS51695"/>
    </source>
</evidence>
<dbReference type="EC" id="3.4.14.10" evidence="4"/>
<evidence type="ECO:0000313" key="18">
    <source>
        <dbReference type="EMBL" id="KAF3763187.1"/>
    </source>
</evidence>
<keyword evidence="14" id="KW-0325">Glycoprotein</keyword>
<comment type="function">
    <text evidence="2">Secreted tripeptidyl-peptidase which degrades proteins at acidic pHs and is involved in virulence.</text>
</comment>
<evidence type="ECO:0000256" key="12">
    <source>
        <dbReference type="ARBA" id="ARBA00023026"/>
    </source>
</evidence>
<evidence type="ECO:0000256" key="8">
    <source>
        <dbReference type="ARBA" id="ARBA00022729"/>
    </source>
</evidence>